<dbReference type="InterPro" id="IPR001296">
    <property type="entry name" value="Glyco_trans_1"/>
</dbReference>
<evidence type="ECO:0000256" key="1">
    <source>
        <dbReference type="ARBA" id="ARBA00022679"/>
    </source>
</evidence>
<keyword evidence="1" id="KW-0808">Transferase</keyword>
<feature type="domain" description="Glycosyl transferase family 1" evidence="2">
    <location>
        <begin position="203"/>
        <end position="360"/>
    </location>
</feature>
<dbReference type="RefSeq" id="WP_260103561.1">
    <property type="nucleotide sequence ID" value="NZ_JALXSQ010000001.1"/>
</dbReference>
<proteinExistence type="predicted"/>
<gene>
    <name evidence="3" type="ORF">M3D15_00245</name>
</gene>
<organism evidence="3 4">
    <name type="scientific">Pseudoclavibacter albus</name>
    <dbReference type="NCBI Taxonomy" id="272241"/>
    <lineage>
        <taxon>Bacteria</taxon>
        <taxon>Bacillati</taxon>
        <taxon>Actinomycetota</taxon>
        <taxon>Actinomycetes</taxon>
        <taxon>Micrococcales</taxon>
        <taxon>Microbacteriaceae</taxon>
        <taxon>Pseudoclavibacter</taxon>
    </lineage>
</organism>
<reference evidence="3 4" key="1">
    <citation type="submission" date="2022-04" db="EMBL/GenBank/DDBJ databases">
        <title>Human microbiome associated bacterial genomes.</title>
        <authorList>
            <person name="Sandstrom S."/>
            <person name="Salamzade R."/>
            <person name="Kalan L.R."/>
        </authorList>
    </citation>
    <scope>NUCLEOTIDE SEQUENCE [LARGE SCALE GENOMIC DNA]</scope>
    <source>
        <strain evidence="4">p3-SID1799</strain>
    </source>
</reference>
<sequence length="382" mass="41801">MTTLRLLLDPLLDARPSGTRRTAVSLAREVVRRAPHGTSVEGVLPKVGVDEEEAVSAEIPGLAEVSLARRKRESLTKNWPRGHSLSAAGGGFLHSFSLWAPMKDISLSYGIDQTVVTLEDLAFLTHPELVTPDEVKAKELLLKRAYRFASAIVTPTNAVADELLEHYNFGDRLRVIGGASSRTIRLPDDYDEAEQMAESLGLPDLYVVTLADLEPRHGLEHALRAIARPELEGLKLVVVGHREIPGHSFDELLARTGCPAERVVHLGVIPDPQLAVALQRAAALLVPSLAAGFGHPIVEAFKFGTPVIHSDAPALVEVGMDATLVVERGDLSSFHERLCWAIARVLSDETVERRLRIAGRDRQGVYHWGYSAEQLWTLHADI</sequence>
<accession>A0ABT2HTZ2</accession>
<dbReference type="PANTHER" id="PTHR46401">
    <property type="entry name" value="GLYCOSYLTRANSFERASE WBBK-RELATED"/>
    <property type="match status" value="1"/>
</dbReference>
<keyword evidence="4" id="KW-1185">Reference proteome</keyword>
<dbReference type="SUPFAM" id="SSF53756">
    <property type="entry name" value="UDP-Glycosyltransferase/glycogen phosphorylase"/>
    <property type="match status" value="1"/>
</dbReference>
<evidence type="ECO:0000313" key="3">
    <source>
        <dbReference type="EMBL" id="MCT2041778.1"/>
    </source>
</evidence>
<dbReference type="CDD" id="cd03809">
    <property type="entry name" value="GT4_MtfB-like"/>
    <property type="match status" value="1"/>
</dbReference>
<dbReference type="Pfam" id="PF00534">
    <property type="entry name" value="Glycos_transf_1"/>
    <property type="match status" value="1"/>
</dbReference>
<dbReference type="Gene3D" id="3.40.50.2000">
    <property type="entry name" value="Glycogen Phosphorylase B"/>
    <property type="match status" value="2"/>
</dbReference>
<dbReference type="PANTHER" id="PTHR46401:SF2">
    <property type="entry name" value="GLYCOSYLTRANSFERASE WBBK-RELATED"/>
    <property type="match status" value="1"/>
</dbReference>
<dbReference type="Proteomes" id="UP001525379">
    <property type="component" value="Unassembled WGS sequence"/>
</dbReference>
<evidence type="ECO:0000313" key="4">
    <source>
        <dbReference type="Proteomes" id="UP001525379"/>
    </source>
</evidence>
<evidence type="ECO:0000259" key="2">
    <source>
        <dbReference type="Pfam" id="PF00534"/>
    </source>
</evidence>
<dbReference type="EMBL" id="JALXSQ010000001">
    <property type="protein sequence ID" value="MCT2041778.1"/>
    <property type="molecule type" value="Genomic_DNA"/>
</dbReference>
<comment type="caution">
    <text evidence="3">The sequence shown here is derived from an EMBL/GenBank/DDBJ whole genome shotgun (WGS) entry which is preliminary data.</text>
</comment>
<protein>
    <submittedName>
        <fullName evidence="3">Glycosyltransferase family 4 protein</fullName>
    </submittedName>
</protein>
<name>A0ABT2HTZ2_9MICO</name>